<comment type="caution">
    <text evidence="1">The sequence shown here is derived from an EMBL/GenBank/DDBJ whole genome shotgun (WGS) entry which is preliminary data.</text>
</comment>
<accession>A0A8J3WZ77</accession>
<sequence>MRCKVGHCGLLGVRGINPPKRGELTWLTIGGFVTQVCAVRYTGHEYFPIDPSFRRTLCASQRLNRPGLGVYAQKVGVKALIDAR</sequence>
<dbReference type="EMBL" id="BOON01000006">
    <property type="protein sequence ID" value="GII21336.1"/>
    <property type="molecule type" value="Genomic_DNA"/>
</dbReference>
<gene>
    <name evidence="1" type="ORF">Pme01_09330</name>
</gene>
<organism evidence="1 2">
    <name type="scientific">Planosporangium mesophilum</name>
    <dbReference type="NCBI Taxonomy" id="689768"/>
    <lineage>
        <taxon>Bacteria</taxon>
        <taxon>Bacillati</taxon>
        <taxon>Actinomycetota</taxon>
        <taxon>Actinomycetes</taxon>
        <taxon>Micromonosporales</taxon>
        <taxon>Micromonosporaceae</taxon>
        <taxon>Planosporangium</taxon>
    </lineage>
</organism>
<keyword evidence="2" id="KW-1185">Reference proteome</keyword>
<evidence type="ECO:0000313" key="1">
    <source>
        <dbReference type="EMBL" id="GII21336.1"/>
    </source>
</evidence>
<protein>
    <submittedName>
        <fullName evidence="1">Uncharacterized protein</fullName>
    </submittedName>
</protein>
<evidence type="ECO:0000313" key="2">
    <source>
        <dbReference type="Proteomes" id="UP000599074"/>
    </source>
</evidence>
<proteinExistence type="predicted"/>
<name>A0A8J3WZ77_9ACTN</name>
<dbReference type="AlphaFoldDB" id="A0A8J3WZ77"/>
<dbReference type="Proteomes" id="UP000599074">
    <property type="component" value="Unassembled WGS sequence"/>
</dbReference>
<reference evidence="1" key="1">
    <citation type="submission" date="2021-01" db="EMBL/GenBank/DDBJ databases">
        <title>Whole genome shotgun sequence of Planosporangium mesophilum NBRC 109066.</title>
        <authorList>
            <person name="Komaki H."/>
            <person name="Tamura T."/>
        </authorList>
    </citation>
    <scope>NUCLEOTIDE SEQUENCE</scope>
    <source>
        <strain evidence="1">NBRC 109066</strain>
    </source>
</reference>